<name>A0AAD5W5Y9_9AGAR</name>
<proteinExistence type="predicted"/>
<accession>A0AAD5W5Y9</accession>
<organism evidence="1 2">
    <name type="scientific">Leucocoprinus birnbaumii</name>
    <dbReference type="NCBI Taxonomy" id="56174"/>
    <lineage>
        <taxon>Eukaryota</taxon>
        <taxon>Fungi</taxon>
        <taxon>Dikarya</taxon>
        <taxon>Basidiomycota</taxon>
        <taxon>Agaricomycotina</taxon>
        <taxon>Agaricomycetes</taxon>
        <taxon>Agaricomycetidae</taxon>
        <taxon>Agaricales</taxon>
        <taxon>Agaricineae</taxon>
        <taxon>Agaricaceae</taxon>
        <taxon>Leucocoprinus</taxon>
    </lineage>
</organism>
<keyword evidence="2" id="KW-1185">Reference proteome</keyword>
<reference evidence="1" key="1">
    <citation type="submission" date="2022-07" db="EMBL/GenBank/DDBJ databases">
        <title>Genome Sequence of Leucocoprinus birnbaumii.</title>
        <authorList>
            <person name="Buettner E."/>
        </authorList>
    </citation>
    <scope>NUCLEOTIDE SEQUENCE</scope>
    <source>
        <strain evidence="1">VT141</strain>
    </source>
</reference>
<comment type="caution">
    <text evidence="1">The sequence shown here is derived from an EMBL/GenBank/DDBJ whole genome shotgun (WGS) entry which is preliminary data.</text>
</comment>
<dbReference type="Proteomes" id="UP001213000">
    <property type="component" value="Unassembled WGS sequence"/>
</dbReference>
<gene>
    <name evidence="1" type="ORF">NP233_g100</name>
</gene>
<sequence>MSSSLGYCPASTPSSPDRASLLHSRPITLLPQRHLATRSASLADISLSDEERREFNVPGPSNCRWVSRHWHPWLSMNIGFSMFMADTSAHLESPSSVYLVNVNRLKLNNAASKARLPLLLVTPAISSGSFLFAFTFADAEPRTSRHGDPHPQAVKPFGLSPETSPFYYAVLS</sequence>
<evidence type="ECO:0000313" key="1">
    <source>
        <dbReference type="EMBL" id="KAJ3576932.1"/>
    </source>
</evidence>
<dbReference type="AlphaFoldDB" id="A0AAD5W5Y9"/>
<dbReference type="EMBL" id="JANIEX010000002">
    <property type="protein sequence ID" value="KAJ3576932.1"/>
    <property type="molecule type" value="Genomic_DNA"/>
</dbReference>
<protein>
    <submittedName>
        <fullName evidence="1">Uncharacterized protein</fullName>
    </submittedName>
</protein>
<evidence type="ECO:0000313" key="2">
    <source>
        <dbReference type="Proteomes" id="UP001213000"/>
    </source>
</evidence>